<dbReference type="AlphaFoldDB" id="A0A8K0TEB9"/>
<feature type="region of interest" description="Disordered" evidence="1">
    <location>
        <begin position="18"/>
        <end position="37"/>
    </location>
</feature>
<accession>A0A8K0TEB9</accession>
<proteinExistence type="predicted"/>
<feature type="region of interest" description="Disordered" evidence="1">
    <location>
        <begin position="273"/>
        <end position="295"/>
    </location>
</feature>
<organism evidence="2 3">
    <name type="scientific">Plectosphaerella cucumerina</name>
    <dbReference type="NCBI Taxonomy" id="40658"/>
    <lineage>
        <taxon>Eukaryota</taxon>
        <taxon>Fungi</taxon>
        <taxon>Dikarya</taxon>
        <taxon>Ascomycota</taxon>
        <taxon>Pezizomycotina</taxon>
        <taxon>Sordariomycetes</taxon>
        <taxon>Hypocreomycetidae</taxon>
        <taxon>Glomerellales</taxon>
        <taxon>Plectosphaerellaceae</taxon>
        <taxon>Plectosphaerella</taxon>
    </lineage>
</organism>
<gene>
    <name evidence="2" type="ORF">B0T11DRAFT_354624</name>
</gene>
<comment type="caution">
    <text evidence="2">The sequence shown here is derived from an EMBL/GenBank/DDBJ whole genome shotgun (WGS) entry which is preliminary data.</text>
</comment>
<reference evidence="2" key="1">
    <citation type="journal article" date="2021" name="Nat. Commun.">
        <title>Genetic determinants of endophytism in the Arabidopsis root mycobiome.</title>
        <authorList>
            <person name="Mesny F."/>
            <person name="Miyauchi S."/>
            <person name="Thiergart T."/>
            <person name="Pickel B."/>
            <person name="Atanasova L."/>
            <person name="Karlsson M."/>
            <person name="Huettel B."/>
            <person name="Barry K.W."/>
            <person name="Haridas S."/>
            <person name="Chen C."/>
            <person name="Bauer D."/>
            <person name="Andreopoulos W."/>
            <person name="Pangilinan J."/>
            <person name="LaButti K."/>
            <person name="Riley R."/>
            <person name="Lipzen A."/>
            <person name="Clum A."/>
            <person name="Drula E."/>
            <person name="Henrissat B."/>
            <person name="Kohler A."/>
            <person name="Grigoriev I.V."/>
            <person name="Martin F.M."/>
            <person name="Hacquard S."/>
        </authorList>
    </citation>
    <scope>NUCLEOTIDE SEQUENCE</scope>
    <source>
        <strain evidence="2">MPI-CAGE-AT-0016</strain>
    </source>
</reference>
<evidence type="ECO:0000313" key="3">
    <source>
        <dbReference type="Proteomes" id="UP000813385"/>
    </source>
</evidence>
<evidence type="ECO:0000313" key="2">
    <source>
        <dbReference type="EMBL" id="KAH7357983.1"/>
    </source>
</evidence>
<dbReference type="Proteomes" id="UP000813385">
    <property type="component" value="Unassembled WGS sequence"/>
</dbReference>
<dbReference type="EMBL" id="JAGPXD010000004">
    <property type="protein sequence ID" value="KAH7357983.1"/>
    <property type="molecule type" value="Genomic_DNA"/>
</dbReference>
<protein>
    <submittedName>
        <fullName evidence="2">Uncharacterized protein</fullName>
    </submittedName>
</protein>
<dbReference type="OrthoDB" id="515692at2759"/>
<sequence>MGRFRAWLKKLLGLKTKSKPKPELSTDPPPFLPTPRSRPLTPVFAESAGVQLRPQPQKCLLFAKVPGDLRLTILNMAFSGRRIHMDLVFDNGLLHAYPSEKRHANISPHDYFWVGNHAWRWAGCVCHRYDPIRPVREDVLFPRIEPTAPTGSLLMYLNWQGPRNHRLKWDLDHLPPILDNIVTYCRHLRRINIALGGLFNLEFIDGDPLIHLDAFYRSMQLREMMVELPERNMERYRRRGVQVMHRHPSEPLEADDTHYCMWRCLDGEMPQAQQRHVGTYPSPPPKTRTIEDRRGNVPSSGYWVRGTEAITERKFWDTFLLESESDDD</sequence>
<evidence type="ECO:0000256" key="1">
    <source>
        <dbReference type="SAM" id="MobiDB-lite"/>
    </source>
</evidence>
<name>A0A8K0TEB9_9PEZI</name>
<keyword evidence="3" id="KW-1185">Reference proteome</keyword>